<dbReference type="RefSeq" id="WP_158279489.1">
    <property type="nucleotide sequence ID" value="NZ_QGGO01000002.1"/>
</dbReference>
<sequence>MKNIPISVAVVMIAFSLSNCSEKKAESASNFGLADTTSVETQADAGIPLSPQDRKFIRTAEVRFKVNNVQNATNVVEDLVDKYKGFIVRNELSTQVFNINDIEISEDSILRSKSYEASNEITLRIPNEYFEKTLRELQPIMAFLDNQTVSAEDVSLSFISNELQKKRFSKFEKRFENAIDEKGKKLSETSSAEENLYNHQSSADQNQVLNLKLKDEVNYSTITLHLYQPIAIMQEKLPNIENTHAFQPNLFLRIWQSVREGWYIFEDIVVVIFRLWFVILLAFGGFWLYKKRVKVNL</sequence>
<dbReference type="InterPro" id="IPR025645">
    <property type="entry name" value="DUF4349"/>
</dbReference>
<evidence type="ECO:0000313" key="4">
    <source>
        <dbReference type="Proteomes" id="UP000245489"/>
    </source>
</evidence>
<dbReference type="AlphaFoldDB" id="A0A316EGJ3"/>
<dbReference type="OrthoDB" id="5381491at2"/>
<keyword evidence="1" id="KW-1133">Transmembrane helix</keyword>
<gene>
    <name evidence="3" type="ORF">LV89_00417</name>
</gene>
<keyword evidence="4" id="KW-1185">Reference proteome</keyword>
<accession>A0A316EGJ3</accession>
<protein>
    <submittedName>
        <fullName evidence="3">Uncharacterized protein DUF4349</fullName>
    </submittedName>
</protein>
<evidence type="ECO:0000259" key="2">
    <source>
        <dbReference type="Pfam" id="PF14257"/>
    </source>
</evidence>
<dbReference type="Pfam" id="PF14257">
    <property type="entry name" value="DUF4349"/>
    <property type="match status" value="1"/>
</dbReference>
<dbReference type="EMBL" id="QGGO01000002">
    <property type="protein sequence ID" value="PWK28864.1"/>
    <property type="molecule type" value="Genomic_DNA"/>
</dbReference>
<name>A0A316EGJ3_9BACT</name>
<dbReference type="Proteomes" id="UP000245489">
    <property type="component" value="Unassembled WGS sequence"/>
</dbReference>
<evidence type="ECO:0000313" key="3">
    <source>
        <dbReference type="EMBL" id="PWK28864.1"/>
    </source>
</evidence>
<reference evidence="3 4" key="1">
    <citation type="submission" date="2018-05" db="EMBL/GenBank/DDBJ databases">
        <title>Genomic Encyclopedia of Archaeal and Bacterial Type Strains, Phase II (KMG-II): from individual species to whole genera.</title>
        <authorList>
            <person name="Goeker M."/>
        </authorList>
    </citation>
    <scope>NUCLEOTIDE SEQUENCE [LARGE SCALE GENOMIC DNA]</scope>
    <source>
        <strain evidence="3 4">DSM 22214</strain>
    </source>
</reference>
<keyword evidence="1" id="KW-0812">Transmembrane</keyword>
<feature type="transmembrane region" description="Helical" evidence="1">
    <location>
        <begin position="268"/>
        <end position="289"/>
    </location>
</feature>
<feature type="domain" description="DUF4349" evidence="2">
    <location>
        <begin position="54"/>
        <end position="288"/>
    </location>
</feature>
<evidence type="ECO:0000256" key="1">
    <source>
        <dbReference type="SAM" id="Phobius"/>
    </source>
</evidence>
<comment type="caution">
    <text evidence="3">The sequence shown here is derived from an EMBL/GenBank/DDBJ whole genome shotgun (WGS) entry which is preliminary data.</text>
</comment>
<proteinExistence type="predicted"/>
<organism evidence="3 4">
    <name type="scientific">Arcicella aurantiaca</name>
    <dbReference type="NCBI Taxonomy" id="591202"/>
    <lineage>
        <taxon>Bacteria</taxon>
        <taxon>Pseudomonadati</taxon>
        <taxon>Bacteroidota</taxon>
        <taxon>Cytophagia</taxon>
        <taxon>Cytophagales</taxon>
        <taxon>Flectobacillaceae</taxon>
        <taxon>Arcicella</taxon>
    </lineage>
</organism>
<keyword evidence="1" id="KW-0472">Membrane</keyword>